<organism evidence="3 4">
    <name type="scientific">Thelohanellus kitauei</name>
    <name type="common">Myxosporean</name>
    <dbReference type="NCBI Taxonomy" id="669202"/>
    <lineage>
        <taxon>Eukaryota</taxon>
        <taxon>Metazoa</taxon>
        <taxon>Cnidaria</taxon>
        <taxon>Myxozoa</taxon>
        <taxon>Myxosporea</taxon>
        <taxon>Bivalvulida</taxon>
        <taxon>Platysporina</taxon>
        <taxon>Myxobolidae</taxon>
        <taxon>Thelohanellus</taxon>
    </lineage>
</organism>
<dbReference type="AlphaFoldDB" id="A0A0C2N0N2"/>
<feature type="signal peptide" evidence="2">
    <location>
        <begin position="1"/>
        <end position="18"/>
    </location>
</feature>
<evidence type="ECO:0000256" key="1">
    <source>
        <dbReference type="SAM" id="MobiDB-lite"/>
    </source>
</evidence>
<feature type="region of interest" description="Disordered" evidence="1">
    <location>
        <begin position="34"/>
        <end position="74"/>
    </location>
</feature>
<comment type="caution">
    <text evidence="3">The sequence shown here is derived from an EMBL/GenBank/DDBJ whole genome shotgun (WGS) entry which is preliminary data.</text>
</comment>
<feature type="compositionally biased region" description="Polar residues" evidence="1">
    <location>
        <begin position="45"/>
        <end position="73"/>
    </location>
</feature>
<dbReference type="EMBL" id="JWZT01000975">
    <property type="protein sequence ID" value="KII73126.1"/>
    <property type="molecule type" value="Genomic_DNA"/>
</dbReference>
<feature type="compositionally biased region" description="Low complexity" evidence="1">
    <location>
        <begin position="34"/>
        <end position="44"/>
    </location>
</feature>
<keyword evidence="4" id="KW-1185">Reference proteome</keyword>
<feature type="chain" id="PRO_5002152701" evidence="2">
    <location>
        <begin position="19"/>
        <end position="121"/>
    </location>
</feature>
<evidence type="ECO:0000313" key="4">
    <source>
        <dbReference type="Proteomes" id="UP000031668"/>
    </source>
</evidence>
<protein>
    <submittedName>
        <fullName evidence="3">Uncharacterized protein</fullName>
    </submittedName>
</protein>
<accession>A0A0C2N0N2</accession>
<name>A0A0C2N0N2_THEKT</name>
<reference evidence="3 4" key="1">
    <citation type="journal article" date="2014" name="Genome Biol. Evol.">
        <title>The genome of the myxosporean Thelohanellus kitauei shows adaptations to nutrient acquisition within its fish host.</title>
        <authorList>
            <person name="Yang Y."/>
            <person name="Xiong J."/>
            <person name="Zhou Z."/>
            <person name="Huo F."/>
            <person name="Miao W."/>
            <person name="Ran C."/>
            <person name="Liu Y."/>
            <person name="Zhang J."/>
            <person name="Feng J."/>
            <person name="Wang M."/>
            <person name="Wang M."/>
            <person name="Wang L."/>
            <person name="Yao B."/>
        </authorList>
    </citation>
    <scope>NUCLEOTIDE SEQUENCE [LARGE SCALE GENOMIC DNA]</scope>
    <source>
        <strain evidence="3">Wuqing</strain>
    </source>
</reference>
<evidence type="ECO:0000313" key="3">
    <source>
        <dbReference type="EMBL" id="KII73126.1"/>
    </source>
</evidence>
<keyword evidence="2" id="KW-0732">Signal</keyword>
<evidence type="ECO:0000256" key="2">
    <source>
        <dbReference type="SAM" id="SignalP"/>
    </source>
</evidence>
<gene>
    <name evidence="3" type="ORF">RF11_00308</name>
</gene>
<proteinExistence type="predicted"/>
<sequence>MLITIFLSCLTVISTANGNPGHSIKTEREFETTYDSGTDSYTSTMPPSVTVPSESNPSYHETDIDTGSQSTGTDMVDITHEPAVETTSGANTVRTKNSVDLTEFQLLVKKSRVLFVMERVQ</sequence>
<dbReference type="Proteomes" id="UP000031668">
    <property type="component" value="Unassembled WGS sequence"/>
</dbReference>